<organism evidence="1 2">
    <name type="scientific">Segatella copri</name>
    <dbReference type="NCBI Taxonomy" id="165179"/>
    <lineage>
        <taxon>Bacteria</taxon>
        <taxon>Pseudomonadati</taxon>
        <taxon>Bacteroidota</taxon>
        <taxon>Bacteroidia</taxon>
        <taxon>Bacteroidales</taxon>
        <taxon>Prevotellaceae</taxon>
        <taxon>Segatella</taxon>
    </lineage>
</organism>
<evidence type="ECO:0000313" key="2">
    <source>
        <dbReference type="Proteomes" id="UP001205531"/>
    </source>
</evidence>
<sequence length="67" mass="7125">MYSGIKGTIKTIGSLNDSVVGVTSTWENMAESWNDMSTFKKVTSSISAVISTINEAMGAYEAISDVV</sequence>
<gene>
    <name evidence="1" type="ORF">NNC64_11835</name>
</gene>
<proteinExistence type="predicted"/>
<evidence type="ECO:0000313" key="1">
    <source>
        <dbReference type="EMBL" id="MCP9565233.1"/>
    </source>
</evidence>
<reference evidence="1" key="1">
    <citation type="submission" date="2022-07" db="EMBL/GenBank/DDBJ databases">
        <title>Prevotella copri.</title>
        <authorList>
            <person name="Yang C."/>
        </authorList>
    </citation>
    <scope>NUCLEOTIDE SEQUENCE</scope>
    <source>
        <strain evidence="1">HF2107</strain>
    </source>
</reference>
<dbReference type="AlphaFoldDB" id="A0AAW5IN28"/>
<comment type="caution">
    <text evidence="1">The sequence shown here is derived from an EMBL/GenBank/DDBJ whole genome shotgun (WGS) entry which is preliminary data.</text>
</comment>
<accession>A0AAW5IN28</accession>
<protein>
    <submittedName>
        <fullName evidence="1">Uncharacterized protein</fullName>
    </submittedName>
</protein>
<dbReference type="RefSeq" id="WP_254953284.1">
    <property type="nucleotide sequence ID" value="NZ_JANDWY010000025.1"/>
</dbReference>
<dbReference type="EMBL" id="JANDWZ010000029">
    <property type="protein sequence ID" value="MCP9565233.1"/>
    <property type="molecule type" value="Genomic_DNA"/>
</dbReference>
<name>A0AAW5IN28_9BACT</name>
<dbReference type="Proteomes" id="UP001205531">
    <property type="component" value="Unassembled WGS sequence"/>
</dbReference>